<reference evidence="7 8" key="1">
    <citation type="submission" date="2018-09" db="EMBL/GenBank/DDBJ databases">
        <authorList>
            <person name="Postec A."/>
        </authorList>
    </citation>
    <scope>NUCLEOTIDE SEQUENCE [LARGE SCALE GENOMIC DNA]</scope>
    <source>
        <strain evidence="7">70B-A</strain>
    </source>
</reference>
<evidence type="ECO:0000256" key="4">
    <source>
        <dbReference type="ARBA" id="ARBA00022989"/>
    </source>
</evidence>
<keyword evidence="3 6" id="KW-0812">Transmembrane</keyword>
<organism evidence="7 8">
    <name type="scientific">Petrocella atlantisensis</name>
    <dbReference type="NCBI Taxonomy" id="2173034"/>
    <lineage>
        <taxon>Bacteria</taxon>
        <taxon>Bacillati</taxon>
        <taxon>Bacillota</taxon>
        <taxon>Clostridia</taxon>
        <taxon>Lachnospirales</taxon>
        <taxon>Vallitaleaceae</taxon>
        <taxon>Petrocella</taxon>
    </lineage>
</organism>
<dbReference type="KEGG" id="cbar:PATL70BA_2802"/>
<protein>
    <recommendedName>
        <fullName evidence="9">LemA family protein</fullName>
    </recommendedName>
</protein>
<name>A0A3P7PYM7_9FIRM</name>
<dbReference type="Pfam" id="PF04011">
    <property type="entry name" value="LemA"/>
    <property type="match status" value="1"/>
</dbReference>
<feature type="transmembrane region" description="Helical" evidence="6">
    <location>
        <begin position="6"/>
        <end position="23"/>
    </location>
</feature>
<keyword evidence="4 6" id="KW-1133">Transmembrane helix</keyword>
<dbReference type="PANTHER" id="PTHR34478">
    <property type="entry name" value="PROTEIN LEMA"/>
    <property type="match status" value="1"/>
</dbReference>
<evidence type="ECO:0008006" key="9">
    <source>
        <dbReference type="Google" id="ProtNLM"/>
    </source>
</evidence>
<dbReference type="SUPFAM" id="SSF140478">
    <property type="entry name" value="LemA-like"/>
    <property type="match status" value="1"/>
</dbReference>
<evidence type="ECO:0000256" key="5">
    <source>
        <dbReference type="ARBA" id="ARBA00023136"/>
    </source>
</evidence>
<comment type="subcellular location">
    <subcellularLocation>
        <location evidence="1">Membrane</location>
        <topology evidence="1">Single-pass membrane protein</topology>
    </subcellularLocation>
</comment>
<keyword evidence="8" id="KW-1185">Reference proteome</keyword>
<sequence>MLYLGIGIVALLILLGLWMILFYNKMIGNKTKVDSSWGQINVQLKMRADLIPNLVETVSAYAAHEQVTLNQVTQARNMYLSAQTQDEVIQSSAMMTGMLGRLFAVSEQYPDLKANQGFLDLQSQLKDLEQKIAMYRQFYNDSVLKYNQFIITIPNNIFADIFGARELPYFQLDTSEQAAPTVSFKR</sequence>
<evidence type="ECO:0000256" key="1">
    <source>
        <dbReference type="ARBA" id="ARBA00004167"/>
    </source>
</evidence>
<keyword evidence="5 6" id="KW-0472">Membrane</keyword>
<comment type="similarity">
    <text evidence="2">Belongs to the LemA family.</text>
</comment>
<dbReference type="EMBL" id="LR130778">
    <property type="protein sequence ID" value="VDN48707.1"/>
    <property type="molecule type" value="Genomic_DNA"/>
</dbReference>
<gene>
    <name evidence="7" type="ORF">PATL70BA_2802</name>
</gene>
<dbReference type="Proteomes" id="UP000279029">
    <property type="component" value="Chromosome"/>
</dbReference>
<dbReference type="Gene3D" id="1.20.1440.20">
    <property type="entry name" value="LemA-like domain"/>
    <property type="match status" value="1"/>
</dbReference>
<accession>A0A3P7PYM7</accession>
<evidence type="ECO:0000313" key="8">
    <source>
        <dbReference type="Proteomes" id="UP000279029"/>
    </source>
</evidence>
<dbReference type="GO" id="GO:0016020">
    <property type="term" value="C:membrane"/>
    <property type="evidence" value="ECO:0007669"/>
    <property type="project" value="UniProtKB-SubCell"/>
</dbReference>
<proteinExistence type="inferred from homology"/>
<dbReference type="RefSeq" id="WP_125137802.1">
    <property type="nucleotide sequence ID" value="NZ_LR130778.1"/>
</dbReference>
<dbReference type="AlphaFoldDB" id="A0A3P7PYM7"/>
<evidence type="ECO:0000313" key="7">
    <source>
        <dbReference type="EMBL" id="VDN48707.1"/>
    </source>
</evidence>
<evidence type="ECO:0000256" key="3">
    <source>
        <dbReference type="ARBA" id="ARBA00022692"/>
    </source>
</evidence>
<evidence type="ECO:0000256" key="6">
    <source>
        <dbReference type="SAM" id="Phobius"/>
    </source>
</evidence>
<dbReference type="PANTHER" id="PTHR34478:SF2">
    <property type="entry name" value="MEMBRANE PROTEIN"/>
    <property type="match status" value="1"/>
</dbReference>
<evidence type="ECO:0000256" key="2">
    <source>
        <dbReference type="ARBA" id="ARBA00008854"/>
    </source>
</evidence>
<dbReference type="InterPro" id="IPR007156">
    <property type="entry name" value="MamQ_LemA"/>
</dbReference>
<dbReference type="OrthoDB" id="9804152at2"/>
<dbReference type="InterPro" id="IPR023353">
    <property type="entry name" value="LemA-like_dom_sf"/>
</dbReference>